<name>A0ABP7ZGH0_9MICO</name>
<evidence type="ECO:0000256" key="1">
    <source>
        <dbReference type="SAM" id="MobiDB-lite"/>
    </source>
</evidence>
<comment type="caution">
    <text evidence="3">The sequence shown here is derived from an EMBL/GenBank/DDBJ whole genome shotgun (WGS) entry which is preliminary data.</text>
</comment>
<dbReference type="EMBL" id="BAABBV010000001">
    <property type="protein sequence ID" value="GAA4157146.1"/>
    <property type="molecule type" value="Genomic_DNA"/>
</dbReference>
<protein>
    <submittedName>
        <fullName evidence="3">FAD/NAD(P)-binding protein</fullName>
    </submittedName>
</protein>
<keyword evidence="4" id="KW-1185">Reference proteome</keyword>
<proteinExistence type="predicted"/>
<dbReference type="SUPFAM" id="SSF51905">
    <property type="entry name" value="FAD/NAD(P)-binding domain"/>
    <property type="match status" value="1"/>
</dbReference>
<feature type="region of interest" description="Disordered" evidence="1">
    <location>
        <begin position="1"/>
        <end position="25"/>
    </location>
</feature>
<dbReference type="InterPro" id="IPR038732">
    <property type="entry name" value="HpyO/CreE_NAD-binding"/>
</dbReference>
<evidence type="ECO:0000313" key="4">
    <source>
        <dbReference type="Proteomes" id="UP001415169"/>
    </source>
</evidence>
<sequence>MVRHAMRMLREAETPGKHPVTAATQRNMRPAPGAPQGMLAVMPPLTVAVLGAGPRGVGWLERVVENLRAGELGQGAVAAGIRIVLIDPYQPGPGRLWRYDQSPLLKLNSLAADVTMFTDASCTVEGPITPGPSLSEWAEQFRAGELDVVVDDDAVRAELEALGPSSFPTRRLQSFYLDWFHRRTLARLPEGVEVEWLRTSAVSVAEDGDHQRVGLADGTTLAADAVLYALGHNGSQLAGEHELLDRFAREHDAYYLAPAFTADADLDGLPPGAEVIVRGMGLAAIDLVVLLTLGRGGRFEPDNAAPGGLRYLPSGNEPRLHLGSRRGVPYHSKVTSQLVAPRPEQRFFTREIAAELGARGADFAADVWPLLAQEALHGYYHELFLGHPERVRMPWGEFLERFATLDPWSDELRALVADALVDPADALDLTAFDRPLAGLEFADHDALQRHLIDYIVDDVHRRTAAEHSATLGFFTSLLFAFFAIGGSGIEVPPWFKAFFSYVASGPPVHRLEELLALAEAGVVRFLGAELEVRADASAGVFRASSPSVPGELVSRYLVDAWLPEEAAHASENPALRDAAGQASVAPLLTVHPDDSRLIGPDGEPHAARFAIGPFTSAPNAGAFARPLTDAMSFRENDRVARAVLRLLDELAEAQSSAESPAVRSSSVPPFC</sequence>
<accession>A0ABP7ZGH0</accession>
<dbReference type="InterPro" id="IPR052189">
    <property type="entry name" value="L-asp_N-monooxygenase_NS-form"/>
</dbReference>
<dbReference type="PANTHER" id="PTHR40254">
    <property type="entry name" value="BLR0577 PROTEIN"/>
    <property type="match status" value="1"/>
</dbReference>
<dbReference type="PANTHER" id="PTHR40254:SF1">
    <property type="entry name" value="BLR0577 PROTEIN"/>
    <property type="match status" value="1"/>
</dbReference>
<reference evidence="3" key="1">
    <citation type="journal article" date="2014" name="Int. J. Syst. Evol. Microbiol.">
        <title>Complete genome of a new Firmicutes species belonging to the dominant human colonic microbiota ('Ruminococcus bicirculans') reveals two chromosomes and a selective capacity to utilize plant glucans.</title>
        <authorList>
            <consortium name="NISC Comparative Sequencing Program"/>
            <person name="Wegmann U."/>
            <person name="Louis P."/>
            <person name="Goesmann A."/>
            <person name="Henrissat B."/>
            <person name="Duncan S.H."/>
            <person name="Flint H.J."/>
        </authorList>
    </citation>
    <scope>NUCLEOTIDE SEQUENCE</scope>
    <source>
        <strain evidence="3">JCM 17590</strain>
    </source>
</reference>
<dbReference type="Proteomes" id="UP001415169">
    <property type="component" value="Unassembled WGS sequence"/>
</dbReference>
<organism evidence="3 4">
    <name type="scientific">Gryllotalpicola daejeonensis</name>
    <dbReference type="NCBI Taxonomy" id="993087"/>
    <lineage>
        <taxon>Bacteria</taxon>
        <taxon>Bacillati</taxon>
        <taxon>Actinomycetota</taxon>
        <taxon>Actinomycetes</taxon>
        <taxon>Micrococcales</taxon>
        <taxon>Microbacteriaceae</taxon>
        <taxon>Gryllotalpicola</taxon>
    </lineage>
</organism>
<evidence type="ECO:0000313" key="3">
    <source>
        <dbReference type="EMBL" id="GAA4157146.1"/>
    </source>
</evidence>
<gene>
    <name evidence="3" type="ORF">GCM10022286_08390</name>
</gene>
<dbReference type="InterPro" id="IPR036188">
    <property type="entry name" value="FAD/NAD-bd_sf"/>
</dbReference>
<reference evidence="3" key="2">
    <citation type="submission" date="2023-12" db="EMBL/GenBank/DDBJ databases">
        <authorList>
            <person name="Sun Q."/>
            <person name="Inoue M."/>
        </authorList>
    </citation>
    <scope>NUCLEOTIDE SEQUENCE</scope>
    <source>
        <strain evidence="3">JCM 17590</strain>
    </source>
</reference>
<dbReference type="Pfam" id="PF13454">
    <property type="entry name" value="NAD_binding_9"/>
    <property type="match status" value="1"/>
</dbReference>
<evidence type="ECO:0000259" key="2">
    <source>
        <dbReference type="Pfam" id="PF13454"/>
    </source>
</evidence>
<feature type="domain" description="FAD-dependent urate hydroxylase HpyO/Asp monooxygenase CreE-like FAD/NAD(P)-binding" evidence="2">
    <location>
        <begin position="48"/>
        <end position="232"/>
    </location>
</feature>